<dbReference type="RefSeq" id="WP_008412652.1">
    <property type="nucleotide sequence ID" value="NZ_CAOS01000013.1"/>
</dbReference>
<evidence type="ECO:0000313" key="2">
    <source>
        <dbReference type="Proteomes" id="UP000009315"/>
    </source>
</evidence>
<proteinExistence type="predicted"/>
<reference evidence="1 2" key="1">
    <citation type="journal article" date="2013" name="Genome Announc.">
        <title>Genome Sequence of the Sulfate-Reducing Bacterium Desulfotomaculum hydrothermale Lam5(T).</title>
        <authorList>
            <person name="Amin O."/>
            <person name="Fardeau M.L."/>
            <person name="Valette O."/>
            <person name="Hirschler-Rea A."/>
            <person name="Barbe V."/>
            <person name="Medigue C."/>
            <person name="Vacherie B."/>
            <person name="Ollivier B."/>
            <person name="Bertin P.N."/>
            <person name="Dolla A."/>
        </authorList>
    </citation>
    <scope>NUCLEOTIDE SEQUENCE [LARGE SCALE GENOMIC DNA]</scope>
    <source>
        <strain evidence="2">Lam5 / DSM 18033</strain>
    </source>
</reference>
<sequence>MIRTRLGVVKEITGTRKGLTECLVEAAGEIQRAVNYDELTGQLQAGDQVLLNTTAVYKKLGTGGFHFVMANLSRPEKEVQPAGHIMKMRYSPCQVKVLSVEDPDSPHAAVMQQTDSLDGTPVIIGTLHSMLAPAAAALKKLGGGRLQVAYLMTDGAALPLPLSKLVDELKAKGLIQQTVTCGHAFGGDLEAINIYTGLFACKAVAGADVIIAAMGPGIVGSGSRYGFTGVEQGEIINAVNILGGRPIAIPRLSFADARPRHRGISHHTRTALGRIALTKATVTLPKLAPDKMETVLQQLEASGISQKHQIAVLDAQPALAALQEYNLQVTTMGRGVTEDPEFFLAAGAAGIYAADILSGSKSADSTI</sequence>
<organism evidence="1 2">
    <name type="scientific">Desulforamulus hydrothermalis Lam5 = DSM 18033</name>
    <dbReference type="NCBI Taxonomy" id="1121428"/>
    <lineage>
        <taxon>Bacteria</taxon>
        <taxon>Bacillati</taxon>
        <taxon>Bacillota</taxon>
        <taxon>Clostridia</taxon>
        <taxon>Eubacteriales</taxon>
        <taxon>Peptococcaceae</taxon>
        <taxon>Desulforamulus</taxon>
    </lineage>
</organism>
<keyword evidence="2" id="KW-1185">Reference proteome</keyword>
<dbReference type="eggNOG" id="COG3502">
    <property type="taxonomic scope" value="Bacteria"/>
</dbReference>
<evidence type="ECO:0000313" key="1">
    <source>
        <dbReference type="EMBL" id="CCO08948.1"/>
    </source>
</evidence>
<dbReference type="EMBL" id="CAOS01000013">
    <property type="protein sequence ID" value="CCO08948.1"/>
    <property type="molecule type" value="Genomic_DNA"/>
</dbReference>
<comment type="caution">
    <text evidence="1">The sequence shown here is derived from an EMBL/GenBank/DDBJ whole genome shotgun (WGS) entry which is preliminary data.</text>
</comment>
<dbReference type="OrthoDB" id="3401376at2"/>
<dbReference type="InterPro" id="IPR024479">
    <property type="entry name" value="DUF3866"/>
</dbReference>
<accession>K8EBD1</accession>
<name>K8EBD1_9FIRM</name>
<dbReference type="Proteomes" id="UP000009315">
    <property type="component" value="Unassembled WGS sequence"/>
</dbReference>
<dbReference type="STRING" id="1121428.DESHY_60120"/>
<evidence type="ECO:0008006" key="3">
    <source>
        <dbReference type="Google" id="ProtNLM"/>
    </source>
</evidence>
<dbReference type="AlphaFoldDB" id="K8EBD1"/>
<gene>
    <name evidence="1" type="ORF">DESHY_60120</name>
</gene>
<protein>
    <recommendedName>
        <fullName evidence="3">DUF3866 domain-containing protein</fullName>
    </recommendedName>
</protein>
<dbReference type="Pfam" id="PF12982">
    <property type="entry name" value="DUF3866"/>
    <property type="match status" value="1"/>
</dbReference>